<dbReference type="GO" id="GO:0009116">
    <property type="term" value="P:nucleoside metabolic process"/>
    <property type="evidence" value="ECO:0007669"/>
    <property type="project" value="InterPro"/>
</dbReference>
<dbReference type="AlphaFoldDB" id="A0A0G2Z5B2"/>
<organism evidence="2 3">
    <name type="scientific">Kosmotoga pacifica</name>
    <dbReference type="NCBI Taxonomy" id="1330330"/>
    <lineage>
        <taxon>Bacteria</taxon>
        <taxon>Thermotogati</taxon>
        <taxon>Thermotogota</taxon>
        <taxon>Thermotogae</taxon>
        <taxon>Kosmotogales</taxon>
        <taxon>Kosmotogaceae</taxon>
        <taxon>Kosmotoga</taxon>
    </lineage>
</organism>
<dbReference type="STRING" id="1330330.IX53_01770"/>
<feature type="domain" description="Nucleoside phosphorylase" evidence="1">
    <location>
        <begin position="11"/>
        <end position="213"/>
    </location>
</feature>
<accession>A0A0G2Z5B2</accession>
<dbReference type="GO" id="GO:0005829">
    <property type="term" value="C:cytosol"/>
    <property type="evidence" value="ECO:0007669"/>
    <property type="project" value="TreeGrafter"/>
</dbReference>
<dbReference type="GO" id="GO:0019284">
    <property type="term" value="P:L-methionine salvage from S-adenosylmethionine"/>
    <property type="evidence" value="ECO:0007669"/>
    <property type="project" value="TreeGrafter"/>
</dbReference>
<reference evidence="2 3" key="1">
    <citation type="submission" date="2015-04" db="EMBL/GenBank/DDBJ databases">
        <title>Complete Genome Sequence of Kosmotoga pacifica SLHLJ1.</title>
        <authorList>
            <person name="Jiang L.J."/>
            <person name="Shao Z.Z."/>
            <person name="Jebbar M."/>
        </authorList>
    </citation>
    <scope>NUCLEOTIDE SEQUENCE [LARGE SCALE GENOMIC DNA]</scope>
    <source>
        <strain evidence="2 3">SLHLJ1</strain>
    </source>
</reference>
<keyword evidence="3" id="KW-1185">Reference proteome</keyword>
<evidence type="ECO:0000313" key="3">
    <source>
        <dbReference type="Proteomes" id="UP000035159"/>
    </source>
</evidence>
<dbReference type="OrthoDB" id="44283at2"/>
<dbReference type="SUPFAM" id="SSF53167">
    <property type="entry name" value="Purine and uridine phosphorylases"/>
    <property type="match status" value="1"/>
</dbReference>
<dbReference type="Proteomes" id="UP000035159">
    <property type="component" value="Chromosome"/>
</dbReference>
<proteinExistence type="predicted"/>
<dbReference type="InterPro" id="IPR000845">
    <property type="entry name" value="Nucleoside_phosphorylase_d"/>
</dbReference>
<dbReference type="Pfam" id="PF01048">
    <property type="entry name" value="PNP_UDP_1"/>
    <property type="match status" value="1"/>
</dbReference>
<dbReference type="KEGG" id="kpf:IX53_01770"/>
<dbReference type="PANTHER" id="PTHR46832:SF1">
    <property type="entry name" value="5'-METHYLTHIOADENOSINE_S-ADENOSYLHOMOCYSTEINE NUCLEOSIDASE"/>
    <property type="match status" value="1"/>
</dbReference>
<dbReference type="EMBL" id="CP011232">
    <property type="protein sequence ID" value="AKI96757.1"/>
    <property type="molecule type" value="Genomic_DNA"/>
</dbReference>
<gene>
    <name evidence="2" type="ORF">IX53_01770</name>
</gene>
<name>A0A0G2Z5B2_9BACT</name>
<sequence length="221" mass="24299">MILIESVFMPEVQPLIDNMLTLETGELVGRIYSRGIIGQNEVTVTSGFIGKVEAAAITQKMIDRFSPGIVVLVSGAGALDTSLKPGDIIAGTEFQEYDLIVPARSNSTRITSVDSSTIEHVQSFFPDAKLGKIVSGDRLVADAKERDRLYKETAALCLDMDSAAVARVCQLNSIPFAVFKVILDMCDEYSERDFSENFKLYATKPAEIIFSILKRHILDVK</sequence>
<dbReference type="Gene3D" id="3.40.50.1580">
    <property type="entry name" value="Nucleoside phosphorylase domain"/>
    <property type="match status" value="1"/>
</dbReference>
<dbReference type="GO" id="GO:0008930">
    <property type="term" value="F:methylthioadenosine nucleosidase activity"/>
    <property type="evidence" value="ECO:0007669"/>
    <property type="project" value="TreeGrafter"/>
</dbReference>
<dbReference type="CDD" id="cd09008">
    <property type="entry name" value="MTAN"/>
    <property type="match status" value="1"/>
</dbReference>
<dbReference type="PANTHER" id="PTHR46832">
    <property type="entry name" value="5'-METHYLTHIOADENOSINE/S-ADENOSYLHOMOCYSTEINE NUCLEOSIDASE"/>
    <property type="match status" value="1"/>
</dbReference>
<evidence type="ECO:0000259" key="1">
    <source>
        <dbReference type="Pfam" id="PF01048"/>
    </source>
</evidence>
<dbReference type="GO" id="GO:0008782">
    <property type="term" value="F:adenosylhomocysteine nucleosidase activity"/>
    <property type="evidence" value="ECO:0007669"/>
    <property type="project" value="TreeGrafter"/>
</dbReference>
<protein>
    <recommendedName>
        <fullName evidence="1">Nucleoside phosphorylase domain-containing protein</fullName>
    </recommendedName>
</protein>
<evidence type="ECO:0000313" key="2">
    <source>
        <dbReference type="EMBL" id="AKI96757.1"/>
    </source>
</evidence>
<dbReference type="PATRIC" id="fig|1330330.3.peg.362"/>
<dbReference type="InterPro" id="IPR035994">
    <property type="entry name" value="Nucleoside_phosphorylase_sf"/>
</dbReference>
<dbReference type="RefSeq" id="WP_047753892.1">
    <property type="nucleotide sequence ID" value="NZ_CAJUHA010000004.1"/>
</dbReference>